<dbReference type="AlphaFoldDB" id="A0A2P2MB78"/>
<protein>
    <submittedName>
        <fullName evidence="1">Uncharacterized protein</fullName>
    </submittedName>
</protein>
<evidence type="ECO:0000313" key="1">
    <source>
        <dbReference type="EMBL" id="MBX27477.1"/>
    </source>
</evidence>
<reference evidence="1" key="1">
    <citation type="submission" date="2018-02" db="EMBL/GenBank/DDBJ databases">
        <title>Rhizophora mucronata_Transcriptome.</title>
        <authorList>
            <person name="Meera S.P."/>
            <person name="Sreeshan A."/>
            <person name="Augustine A."/>
        </authorList>
    </citation>
    <scope>NUCLEOTIDE SEQUENCE</scope>
    <source>
        <tissue evidence="1">Leaf</tissue>
    </source>
</reference>
<proteinExistence type="predicted"/>
<organism evidence="1">
    <name type="scientific">Rhizophora mucronata</name>
    <name type="common">Asiatic mangrove</name>
    <dbReference type="NCBI Taxonomy" id="61149"/>
    <lineage>
        <taxon>Eukaryota</taxon>
        <taxon>Viridiplantae</taxon>
        <taxon>Streptophyta</taxon>
        <taxon>Embryophyta</taxon>
        <taxon>Tracheophyta</taxon>
        <taxon>Spermatophyta</taxon>
        <taxon>Magnoliopsida</taxon>
        <taxon>eudicotyledons</taxon>
        <taxon>Gunneridae</taxon>
        <taxon>Pentapetalae</taxon>
        <taxon>rosids</taxon>
        <taxon>fabids</taxon>
        <taxon>Malpighiales</taxon>
        <taxon>Rhizophoraceae</taxon>
        <taxon>Rhizophora</taxon>
    </lineage>
</organism>
<accession>A0A2P2MB78</accession>
<name>A0A2P2MB78_RHIMU</name>
<dbReference type="EMBL" id="GGEC01046993">
    <property type="protein sequence ID" value="MBX27477.1"/>
    <property type="molecule type" value="Transcribed_RNA"/>
</dbReference>
<sequence length="26" mass="3083">MHQVQLPPLFCLSFFLSFFQLVPIET</sequence>